<organism evidence="2">
    <name type="scientific">viral metagenome</name>
    <dbReference type="NCBI Taxonomy" id="1070528"/>
    <lineage>
        <taxon>unclassified sequences</taxon>
        <taxon>metagenomes</taxon>
        <taxon>organismal metagenomes</taxon>
    </lineage>
</organism>
<sequence length="50" mass="5799">MKIPNDAQFWIVLIIAFLVTTAIMTMIKASIYKQYGIPIYSAYPMYPVRL</sequence>
<accession>A0A6C0KAU9</accession>
<evidence type="ECO:0000313" key="2">
    <source>
        <dbReference type="EMBL" id="QHU13960.1"/>
    </source>
</evidence>
<evidence type="ECO:0000256" key="1">
    <source>
        <dbReference type="SAM" id="Phobius"/>
    </source>
</evidence>
<name>A0A6C0KAU9_9ZZZZ</name>
<dbReference type="EMBL" id="MN740828">
    <property type="protein sequence ID" value="QHU13960.1"/>
    <property type="molecule type" value="Genomic_DNA"/>
</dbReference>
<keyword evidence="1" id="KW-0812">Transmembrane</keyword>
<keyword evidence="1" id="KW-1133">Transmembrane helix</keyword>
<reference evidence="2" key="1">
    <citation type="journal article" date="2020" name="Nature">
        <title>Giant virus diversity and host interactions through global metagenomics.</title>
        <authorList>
            <person name="Schulz F."/>
            <person name="Roux S."/>
            <person name="Paez-Espino D."/>
            <person name="Jungbluth S."/>
            <person name="Walsh D.A."/>
            <person name="Denef V.J."/>
            <person name="McMahon K.D."/>
            <person name="Konstantinidis K.T."/>
            <person name="Eloe-Fadrosh E.A."/>
            <person name="Kyrpides N.C."/>
            <person name="Woyke T."/>
        </authorList>
    </citation>
    <scope>NUCLEOTIDE SEQUENCE</scope>
    <source>
        <strain evidence="2">GVMAG-S-1101182-85</strain>
    </source>
</reference>
<protein>
    <submittedName>
        <fullName evidence="2">Uncharacterized protein</fullName>
    </submittedName>
</protein>
<feature type="transmembrane region" description="Helical" evidence="1">
    <location>
        <begin position="7"/>
        <end position="27"/>
    </location>
</feature>
<keyword evidence="1" id="KW-0472">Membrane</keyword>
<dbReference type="AlphaFoldDB" id="A0A6C0KAU9"/>
<proteinExistence type="predicted"/>